<evidence type="ECO:0000256" key="5">
    <source>
        <dbReference type="ARBA" id="ARBA00023049"/>
    </source>
</evidence>
<protein>
    <submittedName>
        <fullName evidence="9">M56 family metallopeptidase</fullName>
    </submittedName>
</protein>
<evidence type="ECO:0000313" key="10">
    <source>
        <dbReference type="Proteomes" id="UP001600165"/>
    </source>
</evidence>
<keyword evidence="7" id="KW-0472">Membrane</keyword>
<sequence>MHCVLLLLAIALALVLRVGLSQLMPMGDRAWNGRWQLTLANFLLPPLAIAFTALAVLYMGSHGHMLGAPVGKVGYGLAAAIVAVTVGLFAYLGWQSGRSQQQVRRLPRLTLQKNPVRQLETAVPFAAQIGLWRSELVVSQGLLDTLSAAQLEAVLAHEAAHRYYHDTVCFFWLGGVRRLTTWLPQTEALWQELIFLRELRADRWAANRIDPLLLAESLVQVAQAAVAPPGDCWALLTDRTQVERLEERIDALMRDLPLEGMAEGPAHFPWLWFCRLAIGLPLLTIPFHTF</sequence>
<reference evidence="9 10" key="1">
    <citation type="submission" date="2024-10" db="EMBL/GenBank/DDBJ databases">
        <authorList>
            <person name="Ratan Roy A."/>
            <person name="Morales Sandoval P.H."/>
            <person name="De Los Santos Villalobos S."/>
            <person name="Chakraborty S."/>
            <person name="Mukherjee J."/>
        </authorList>
    </citation>
    <scope>NUCLEOTIDE SEQUENCE [LARGE SCALE GENOMIC DNA]</scope>
    <source>
        <strain evidence="9 10">S1</strain>
    </source>
</reference>
<feature type="domain" description="Peptidase M48" evidence="8">
    <location>
        <begin position="129"/>
        <end position="186"/>
    </location>
</feature>
<evidence type="ECO:0000256" key="2">
    <source>
        <dbReference type="ARBA" id="ARBA00022723"/>
    </source>
</evidence>
<dbReference type="RefSeq" id="WP_377967669.1">
    <property type="nucleotide sequence ID" value="NZ_JBHZOL010000101.1"/>
</dbReference>
<dbReference type="CDD" id="cd07326">
    <property type="entry name" value="M56_BlaR1_MecR1_like"/>
    <property type="match status" value="1"/>
</dbReference>
<evidence type="ECO:0000256" key="1">
    <source>
        <dbReference type="ARBA" id="ARBA00022670"/>
    </source>
</evidence>
<evidence type="ECO:0000256" key="3">
    <source>
        <dbReference type="ARBA" id="ARBA00022801"/>
    </source>
</evidence>
<dbReference type="InterPro" id="IPR052173">
    <property type="entry name" value="Beta-lactam_resp_regulator"/>
</dbReference>
<comment type="caution">
    <text evidence="9">The sequence shown here is derived from an EMBL/GenBank/DDBJ whole genome shotgun (WGS) entry which is preliminary data.</text>
</comment>
<accession>A0ABW6IIZ1</accession>
<keyword evidence="1 6" id="KW-0645">Protease</keyword>
<keyword evidence="10" id="KW-1185">Reference proteome</keyword>
<feature type="transmembrane region" description="Helical" evidence="7">
    <location>
        <begin position="73"/>
        <end position="94"/>
    </location>
</feature>
<dbReference type="PANTHER" id="PTHR34978:SF3">
    <property type="entry name" value="SLR0241 PROTEIN"/>
    <property type="match status" value="1"/>
</dbReference>
<dbReference type="PANTHER" id="PTHR34978">
    <property type="entry name" value="POSSIBLE SENSOR-TRANSDUCER PROTEIN BLAR"/>
    <property type="match status" value="1"/>
</dbReference>
<evidence type="ECO:0000256" key="4">
    <source>
        <dbReference type="ARBA" id="ARBA00022833"/>
    </source>
</evidence>
<evidence type="ECO:0000256" key="7">
    <source>
        <dbReference type="SAM" id="Phobius"/>
    </source>
</evidence>
<comment type="similarity">
    <text evidence="6">Belongs to the peptidase M48 family.</text>
</comment>
<dbReference type="EMBL" id="JBHZOL010000101">
    <property type="protein sequence ID" value="MFE4108191.1"/>
    <property type="molecule type" value="Genomic_DNA"/>
</dbReference>
<proteinExistence type="inferred from homology"/>
<keyword evidence="4 6" id="KW-0862">Zinc</keyword>
<name>A0ABW6IIZ1_9CYAN</name>
<evidence type="ECO:0000256" key="6">
    <source>
        <dbReference type="RuleBase" id="RU003983"/>
    </source>
</evidence>
<dbReference type="Pfam" id="PF01435">
    <property type="entry name" value="Peptidase_M48"/>
    <property type="match status" value="1"/>
</dbReference>
<evidence type="ECO:0000259" key="8">
    <source>
        <dbReference type="Pfam" id="PF01435"/>
    </source>
</evidence>
<keyword evidence="7" id="KW-1133">Transmembrane helix</keyword>
<keyword evidence="5 6" id="KW-0482">Metalloprotease</keyword>
<comment type="cofactor">
    <cofactor evidence="6">
        <name>Zn(2+)</name>
        <dbReference type="ChEBI" id="CHEBI:29105"/>
    </cofactor>
    <text evidence="6">Binds 1 zinc ion per subunit.</text>
</comment>
<organism evidence="9 10">
    <name type="scientific">Almyronema epifaneia S1</name>
    <dbReference type="NCBI Taxonomy" id="2991925"/>
    <lineage>
        <taxon>Bacteria</taxon>
        <taxon>Bacillati</taxon>
        <taxon>Cyanobacteriota</taxon>
        <taxon>Cyanophyceae</taxon>
        <taxon>Nodosilineales</taxon>
        <taxon>Nodosilineaceae</taxon>
        <taxon>Almyronema</taxon>
        <taxon>Almyronema epifaneia</taxon>
    </lineage>
</organism>
<evidence type="ECO:0000313" key="9">
    <source>
        <dbReference type="EMBL" id="MFE4108191.1"/>
    </source>
</evidence>
<dbReference type="Gene3D" id="3.30.2010.10">
    <property type="entry name" value="Metalloproteases ('zincins'), catalytic domain"/>
    <property type="match status" value="1"/>
</dbReference>
<dbReference type="InterPro" id="IPR001915">
    <property type="entry name" value="Peptidase_M48"/>
</dbReference>
<feature type="transmembrane region" description="Helical" evidence="7">
    <location>
        <begin position="37"/>
        <end position="61"/>
    </location>
</feature>
<gene>
    <name evidence="9" type="ORF">ACFVKH_18055</name>
</gene>
<keyword evidence="3 6" id="KW-0378">Hydrolase</keyword>
<keyword evidence="7" id="KW-0812">Transmembrane</keyword>
<keyword evidence="2" id="KW-0479">Metal-binding</keyword>
<dbReference type="Proteomes" id="UP001600165">
    <property type="component" value="Unassembled WGS sequence"/>
</dbReference>